<evidence type="ECO:0000259" key="5">
    <source>
        <dbReference type="PROSITE" id="PS50987"/>
    </source>
</evidence>
<name>A0A7W9GQR0_9ACTN</name>
<dbReference type="Proteomes" id="UP000542813">
    <property type="component" value="Unassembled WGS sequence"/>
</dbReference>
<keyword evidence="1" id="KW-0805">Transcription regulation</keyword>
<proteinExistence type="predicted"/>
<dbReference type="PANTHER" id="PTHR43132">
    <property type="entry name" value="ARSENICAL RESISTANCE OPERON REPRESSOR ARSR-RELATED"/>
    <property type="match status" value="1"/>
</dbReference>
<accession>A0A7W9GQR0</accession>
<dbReference type="PRINTS" id="PR00778">
    <property type="entry name" value="HTHARSR"/>
</dbReference>
<dbReference type="CDD" id="cd00090">
    <property type="entry name" value="HTH_ARSR"/>
    <property type="match status" value="1"/>
</dbReference>
<dbReference type="InterPro" id="IPR011991">
    <property type="entry name" value="ArsR-like_HTH"/>
</dbReference>
<evidence type="ECO:0000313" key="6">
    <source>
        <dbReference type="EMBL" id="MBB5788280.1"/>
    </source>
</evidence>
<dbReference type="InterPro" id="IPR036390">
    <property type="entry name" value="WH_DNA-bd_sf"/>
</dbReference>
<dbReference type="EMBL" id="JACHMM010000001">
    <property type="protein sequence ID" value="MBB5788280.1"/>
    <property type="molecule type" value="Genomic_DNA"/>
</dbReference>
<dbReference type="SUPFAM" id="SSF46785">
    <property type="entry name" value="Winged helix' DNA-binding domain"/>
    <property type="match status" value="1"/>
</dbReference>
<dbReference type="GO" id="GO:0003700">
    <property type="term" value="F:DNA-binding transcription factor activity"/>
    <property type="evidence" value="ECO:0007669"/>
    <property type="project" value="InterPro"/>
</dbReference>
<gene>
    <name evidence="6" type="ORF">HD601_002855</name>
</gene>
<evidence type="ECO:0000313" key="7">
    <source>
        <dbReference type="Proteomes" id="UP000542813"/>
    </source>
</evidence>
<dbReference type="Gene3D" id="1.10.10.10">
    <property type="entry name" value="Winged helix-like DNA-binding domain superfamily/Winged helix DNA-binding domain"/>
    <property type="match status" value="1"/>
</dbReference>
<keyword evidence="2 6" id="KW-0238">DNA-binding</keyword>
<evidence type="ECO:0000256" key="1">
    <source>
        <dbReference type="ARBA" id="ARBA00023015"/>
    </source>
</evidence>
<dbReference type="InterPro" id="IPR051011">
    <property type="entry name" value="Metal_resp_trans_reg"/>
</dbReference>
<feature type="domain" description="HTH arsR-type" evidence="5">
    <location>
        <begin position="228"/>
        <end position="330"/>
    </location>
</feature>
<dbReference type="InterPro" id="IPR045981">
    <property type="entry name" value="DUF5937"/>
</dbReference>
<dbReference type="PANTHER" id="PTHR43132:SF6">
    <property type="entry name" value="HTH-TYPE TRANSCRIPTIONAL REPRESSOR CZRA"/>
    <property type="match status" value="1"/>
</dbReference>
<reference evidence="6 7" key="1">
    <citation type="submission" date="2020-08" db="EMBL/GenBank/DDBJ databases">
        <title>Sequencing the genomes of 1000 actinobacteria strains.</title>
        <authorList>
            <person name="Klenk H.-P."/>
        </authorList>
    </citation>
    <scope>NUCLEOTIDE SEQUENCE [LARGE SCALE GENOMIC DNA]</scope>
    <source>
        <strain evidence="6 7">DSM 102122</strain>
    </source>
</reference>
<protein>
    <submittedName>
        <fullName evidence="6">DNA-binding transcriptional ArsR family regulator</fullName>
    </submittedName>
</protein>
<keyword evidence="7" id="KW-1185">Reference proteome</keyword>
<keyword evidence="3" id="KW-0804">Transcription</keyword>
<feature type="region of interest" description="Disordered" evidence="4">
    <location>
        <begin position="326"/>
        <end position="383"/>
    </location>
</feature>
<dbReference type="PROSITE" id="PS50987">
    <property type="entry name" value="HTH_ARSR_2"/>
    <property type="match status" value="1"/>
</dbReference>
<sequence length="383" mass="41210">MLEFRLSVEALGKTRFAYSPLAEVGSSLRLLGTAHPGHLMSPWLRETAGTVDRRDLALLRALAPPGRFAPSLFFAWSTDPAVGIGAQLQALAEHPAERFRADCEQVHGGDRLPPVLRELVASPDCGRIVADTVGRYWEAALAPYWTRMRSVIDDDIAYRASRMLSGGIYDLLGDLHPEVALGNGGIYIDKPQHADAVYAQAELSLLPSVFVWPNLIVAHDTPEYFQLIYAARGVGRVWESLGDTAANTSLAALVGRGRAAILTALTTPMTTTQLARELGQSAGTVSEHLSVLRRSGLLTSWRTGRSVLYRRTPLAASIVAATECDEDEAGSRADAVGPGGQPRPGAVPLSGDDDLRLPEGSRCSADSVARRCSRRSRPPPSSR</sequence>
<organism evidence="6 7">
    <name type="scientific">Jiangella mangrovi</name>
    <dbReference type="NCBI Taxonomy" id="1524084"/>
    <lineage>
        <taxon>Bacteria</taxon>
        <taxon>Bacillati</taxon>
        <taxon>Actinomycetota</taxon>
        <taxon>Actinomycetes</taxon>
        <taxon>Jiangellales</taxon>
        <taxon>Jiangellaceae</taxon>
        <taxon>Jiangella</taxon>
    </lineage>
</organism>
<evidence type="ECO:0000256" key="2">
    <source>
        <dbReference type="ARBA" id="ARBA00023125"/>
    </source>
</evidence>
<dbReference type="GO" id="GO:0003677">
    <property type="term" value="F:DNA binding"/>
    <property type="evidence" value="ECO:0007669"/>
    <property type="project" value="UniProtKB-KW"/>
</dbReference>
<dbReference type="Pfam" id="PF12840">
    <property type="entry name" value="HTH_20"/>
    <property type="match status" value="1"/>
</dbReference>
<dbReference type="RefSeq" id="WP_184822857.1">
    <property type="nucleotide sequence ID" value="NZ_JACHMM010000001.1"/>
</dbReference>
<dbReference type="Pfam" id="PF19361">
    <property type="entry name" value="DUF5937"/>
    <property type="match status" value="1"/>
</dbReference>
<comment type="caution">
    <text evidence="6">The sequence shown here is derived from an EMBL/GenBank/DDBJ whole genome shotgun (WGS) entry which is preliminary data.</text>
</comment>
<dbReference type="SMART" id="SM00418">
    <property type="entry name" value="HTH_ARSR"/>
    <property type="match status" value="1"/>
</dbReference>
<evidence type="ECO:0000256" key="3">
    <source>
        <dbReference type="ARBA" id="ARBA00023163"/>
    </source>
</evidence>
<dbReference type="AlphaFoldDB" id="A0A7W9GQR0"/>
<dbReference type="InterPro" id="IPR001845">
    <property type="entry name" value="HTH_ArsR_DNA-bd_dom"/>
</dbReference>
<dbReference type="InterPro" id="IPR036388">
    <property type="entry name" value="WH-like_DNA-bd_sf"/>
</dbReference>
<evidence type="ECO:0000256" key="4">
    <source>
        <dbReference type="SAM" id="MobiDB-lite"/>
    </source>
</evidence>